<evidence type="ECO:0000313" key="3">
    <source>
        <dbReference type="Proteomes" id="UP001056837"/>
    </source>
</evidence>
<dbReference type="Proteomes" id="UP001056837">
    <property type="component" value="Chromosome"/>
</dbReference>
<accession>A0AAE9MRP8</accession>
<reference evidence="2" key="1">
    <citation type="submission" date="2020-04" db="EMBL/GenBank/DDBJ databases">
        <title>Tenacibaculum mesophilum bac2.</title>
        <authorList>
            <person name="Li M."/>
        </authorList>
    </citation>
    <scope>NUCLEOTIDE SEQUENCE</scope>
    <source>
        <strain evidence="2">Bac2</strain>
    </source>
</reference>
<evidence type="ECO:0000313" key="2">
    <source>
        <dbReference type="EMBL" id="UTD16550.1"/>
    </source>
</evidence>
<gene>
    <name evidence="2" type="ORF">HER15_14150</name>
</gene>
<feature type="transmembrane region" description="Helical" evidence="1">
    <location>
        <begin position="33"/>
        <end position="50"/>
    </location>
</feature>
<keyword evidence="1" id="KW-0812">Transmembrane</keyword>
<organism evidence="2 3">
    <name type="scientific">Tenacibaculum mesophilum</name>
    <dbReference type="NCBI Taxonomy" id="104268"/>
    <lineage>
        <taxon>Bacteria</taxon>
        <taxon>Pseudomonadati</taxon>
        <taxon>Bacteroidota</taxon>
        <taxon>Flavobacteriia</taxon>
        <taxon>Flavobacteriales</taxon>
        <taxon>Flavobacteriaceae</taxon>
        <taxon>Tenacibaculum</taxon>
    </lineage>
</organism>
<evidence type="ECO:0000256" key="1">
    <source>
        <dbReference type="SAM" id="Phobius"/>
    </source>
</evidence>
<dbReference type="EMBL" id="CP050861">
    <property type="protein sequence ID" value="UTD16550.1"/>
    <property type="molecule type" value="Genomic_DNA"/>
</dbReference>
<protein>
    <submittedName>
        <fullName evidence="2">Uncharacterized protein</fullName>
    </submittedName>
</protein>
<proteinExistence type="predicted"/>
<dbReference type="RefSeq" id="WP_253679821.1">
    <property type="nucleotide sequence ID" value="NZ_CP050861.1"/>
</dbReference>
<feature type="transmembrane region" description="Helical" evidence="1">
    <location>
        <begin position="90"/>
        <end position="110"/>
    </location>
</feature>
<keyword evidence="1" id="KW-0472">Membrane</keyword>
<dbReference type="AlphaFoldDB" id="A0AAE9MRP8"/>
<keyword evidence="1" id="KW-1133">Transmembrane helix</keyword>
<feature type="transmembrane region" description="Helical" evidence="1">
    <location>
        <begin position="56"/>
        <end position="78"/>
    </location>
</feature>
<sequence length="120" mass="14032">MGKSEKKRKSKRTKLGRKLKKFDRIILKSIPKLFEFLGWVAILGGLQYVSVKSGDYGMLAVYFISLLGFMFYIQVYIYNEFFKKIKTENLWTSFLSLFLSAVLGLGTFFFKQSNRLINDK</sequence>
<name>A0AAE9MRP8_9FLAO</name>